<dbReference type="PROSITE" id="PS00624">
    <property type="entry name" value="GMC_OXRED_2"/>
    <property type="match status" value="1"/>
</dbReference>
<dbReference type="NCBIfam" id="TIGR03970">
    <property type="entry name" value="Rv0697"/>
    <property type="match status" value="1"/>
</dbReference>
<organism evidence="8 9">
    <name type="scientific">Nocardia salmonicida</name>
    <dbReference type="NCBI Taxonomy" id="53431"/>
    <lineage>
        <taxon>Bacteria</taxon>
        <taxon>Bacillati</taxon>
        <taxon>Actinomycetota</taxon>
        <taxon>Actinomycetes</taxon>
        <taxon>Mycobacteriales</taxon>
        <taxon>Nocardiaceae</taxon>
        <taxon>Nocardia</taxon>
    </lineage>
</organism>
<dbReference type="SUPFAM" id="SSF51905">
    <property type="entry name" value="FAD/NAD(P)-binding domain"/>
    <property type="match status" value="1"/>
</dbReference>
<dbReference type="PROSITE" id="PS51257">
    <property type="entry name" value="PROKAR_LIPOPROTEIN"/>
    <property type="match status" value="1"/>
</dbReference>
<dbReference type="PANTHER" id="PTHR11552:SF147">
    <property type="entry name" value="CHOLINE DEHYDROGENASE, MITOCHONDRIAL"/>
    <property type="match status" value="1"/>
</dbReference>
<dbReference type="Pfam" id="PF00732">
    <property type="entry name" value="GMC_oxred_N"/>
    <property type="match status" value="1"/>
</dbReference>
<dbReference type="Gene3D" id="3.50.50.60">
    <property type="entry name" value="FAD/NAD(P)-binding domain"/>
    <property type="match status" value="1"/>
</dbReference>
<dbReference type="EC" id="1.-.-.-" evidence="8"/>
<dbReference type="InterPro" id="IPR036188">
    <property type="entry name" value="FAD/NAD-bd_sf"/>
</dbReference>
<comment type="cofactor">
    <cofactor evidence="1">
        <name>FAD</name>
        <dbReference type="ChEBI" id="CHEBI:57692"/>
    </cofactor>
</comment>
<evidence type="ECO:0000256" key="3">
    <source>
        <dbReference type="ARBA" id="ARBA00022630"/>
    </source>
</evidence>
<keyword evidence="9" id="KW-1185">Reference proteome</keyword>
<evidence type="ECO:0000313" key="9">
    <source>
        <dbReference type="Proteomes" id="UP001621418"/>
    </source>
</evidence>
<evidence type="ECO:0000256" key="5">
    <source>
        <dbReference type="RuleBase" id="RU003968"/>
    </source>
</evidence>
<dbReference type="PIRSF" id="PIRSF000137">
    <property type="entry name" value="Alcohol_oxidase"/>
    <property type="match status" value="1"/>
</dbReference>
<dbReference type="PROSITE" id="PS00623">
    <property type="entry name" value="GMC_OXRED_1"/>
    <property type="match status" value="1"/>
</dbReference>
<protein>
    <submittedName>
        <fullName evidence="8">Mycofactocin system GMC family oxidoreductase MftG</fullName>
        <ecNumber evidence="8">1.-.-.-</ecNumber>
    </submittedName>
</protein>
<proteinExistence type="inferred from homology"/>
<gene>
    <name evidence="8" type="primary">mftG</name>
    <name evidence="8" type="ORF">OG308_24220</name>
</gene>
<accession>A0ABZ1N3E9</accession>
<dbReference type="InterPro" id="IPR023978">
    <property type="entry name" value="GMC_oxidoreductase_bact"/>
</dbReference>
<evidence type="ECO:0000259" key="7">
    <source>
        <dbReference type="PROSITE" id="PS00624"/>
    </source>
</evidence>
<evidence type="ECO:0000256" key="2">
    <source>
        <dbReference type="ARBA" id="ARBA00010790"/>
    </source>
</evidence>
<comment type="similarity">
    <text evidence="2 5">Belongs to the GMC oxidoreductase family.</text>
</comment>
<keyword evidence="3 5" id="KW-0285">Flavoprotein</keyword>
<dbReference type="Pfam" id="PF05199">
    <property type="entry name" value="GMC_oxred_C"/>
    <property type="match status" value="1"/>
</dbReference>
<dbReference type="InterPro" id="IPR012132">
    <property type="entry name" value="GMC_OxRdtase"/>
</dbReference>
<dbReference type="GO" id="GO:0016491">
    <property type="term" value="F:oxidoreductase activity"/>
    <property type="evidence" value="ECO:0007669"/>
    <property type="project" value="UniProtKB-KW"/>
</dbReference>
<dbReference type="Proteomes" id="UP001621418">
    <property type="component" value="Chromosome"/>
</dbReference>
<evidence type="ECO:0000256" key="4">
    <source>
        <dbReference type="ARBA" id="ARBA00022827"/>
    </source>
</evidence>
<keyword evidence="8" id="KW-0560">Oxidoreductase</keyword>
<dbReference type="EMBL" id="CP109527">
    <property type="protein sequence ID" value="WTY34408.1"/>
    <property type="molecule type" value="Genomic_DNA"/>
</dbReference>
<keyword evidence="4 5" id="KW-0274">FAD</keyword>
<dbReference type="InterPro" id="IPR007867">
    <property type="entry name" value="GMC_OxRtase_C"/>
</dbReference>
<evidence type="ECO:0000256" key="1">
    <source>
        <dbReference type="ARBA" id="ARBA00001974"/>
    </source>
</evidence>
<feature type="domain" description="Glucose-methanol-choline oxidoreductase N-terminal" evidence="6">
    <location>
        <begin position="99"/>
        <end position="122"/>
    </location>
</feature>
<feature type="domain" description="Glucose-methanol-choline oxidoreductase N-terminal" evidence="7">
    <location>
        <begin position="269"/>
        <end position="283"/>
    </location>
</feature>
<name>A0ABZ1N3E9_9NOCA</name>
<dbReference type="InterPro" id="IPR000172">
    <property type="entry name" value="GMC_OxRdtase_N"/>
</dbReference>
<sequence>MTDKRRDGEPTSEHALNRRYDTIVVGGGSSGCALAARLSEDSSRSVLLLEAGRDYPDLASMPEELKHPEGHTVVDPQFVNAYQGAPLPAGDRSLTFLRGKVIGGSGAVNGSAFLRGLPEDYDSWGSPLWNWDAVLPAFRRLETDQDFASEWHGTDGPIGVRRYPRDQWLPHHEALYKAAVSMGFPEKADINAPEGFGVGPTPRNFGAGLRMSAAVGYLLSARERSNLTIQGDCEVTRVLFDGTRAVGLEARHNGETFRVEADEIILSAGAIASPQLLMLSGVGPAEELRALGIDVVADRPGVGKEFTDHPAALVEVEPYPDAVFPPDCVSSSVTLICTAEGSSTRNDLHIIIPVMPPVEDSNAAAWPMTFSVDLGLPEARGELRLASADPGDAPVVDFNYLIDERDRDRLRQGVRLCVELASRPEFDSIIARRVSPTDADLASDAALDHWLRENITTFFHTCGTCSLGSPTDPMTVVDDHCRVLGVEGLRVVDLSIAPAVMRANTNSTAIMIGERAAEIIRSERLETSTAAAGAATASS</sequence>
<evidence type="ECO:0000259" key="6">
    <source>
        <dbReference type="PROSITE" id="PS00623"/>
    </source>
</evidence>
<dbReference type="PANTHER" id="PTHR11552">
    <property type="entry name" value="GLUCOSE-METHANOL-CHOLINE GMC OXIDOREDUCTASE"/>
    <property type="match status" value="1"/>
</dbReference>
<dbReference type="RefSeq" id="WP_405146759.1">
    <property type="nucleotide sequence ID" value="NZ_CP109527.1"/>
</dbReference>
<reference evidence="8 9" key="1">
    <citation type="submission" date="2022-10" db="EMBL/GenBank/DDBJ databases">
        <title>The complete genomes of actinobacterial strains from the NBC collection.</title>
        <authorList>
            <person name="Joergensen T.S."/>
            <person name="Alvarez Arevalo M."/>
            <person name="Sterndorff E.B."/>
            <person name="Faurdal D."/>
            <person name="Vuksanovic O."/>
            <person name="Mourched A.-S."/>
            <person name="Charusanti P."/>
            <person name="Shaw S."/>
            <person name="Blin K."/>
            <person name="Weber T."/>
        </authorList>
    </citation>
    <scope>NUCLEOTIDE SEQUENCE [LARGE SCALE GENOMIC DNA]</scope>
    <source>
        <strain evidence="8 9">NBC_01413</strain>
    </source>
</reference>
<dbReference type="Gene3D" id="3.30.410.40">
    <property type="match status" value="1"/>
</dbReference>
<evidence type="ECO:0000313" key="8">
    <source>
        <dbReference type="EMBL" id="WTY34408.1"/>
    </source>
</evidence>
<dbReference type="SUPFAM" id="SSF54373">
    <property type="entry name" value="FAD-linked reductases, C-terminal domain"/>
    <property type="match status" value="1"/>
</dbReference>